<comment type="caution">
    <text evidence="4">The sequence shown here is derived from an EMBL/GenBank/DDBJ whole genome shotgun (WGS) entry which is preliminary data.</text>
</comment>
<feature type="region of interest" description="Disordered" evidence="2">
    <location>
        <begin position="65"/>
        <end position="92"/>
    </location>
</feature>
<proteinExistence type="predicted"/>
<dbReference type="Proteomes" id="UP000265520">
    <property type="component" value="Unassembled WGS sequence"/>
</dbReference>
<evidence type="ECO:0000259" key="3">
    <source>
        <dbReference type="Pfam" id="PF03732"/>
    </source>
</evidence>
<evidence type="ECO:0000256" key="1">
    <source>
        <dbReference type="SAM" id="Coils"/>
    </source>
</evidence>
<organism evidence="4 5">
    <name type="scientific">Trifolium medium</name>
    <dbReference type="NCBI Taxonomy" id="97028"/>
    <lineage>
        <taxon>Eukaryota</taxon>
        <taxon>Viridiplantae</taxon>
        <taxon>Streptophyta</taxon>
        <taxon>Embryophyta</taxon>
        <taxon>Tracheophyta</taxon>
        <taxon>Spermatophyta</taxon>
        <taxon>Magnoliopsida</taxon>
        <taxon>eudicotyledons</taxon>
        <taxon>Gunneridae</taxon>
        <taxon>Pentapetalae</taxon>
        <taxon>rosids</taxon>
        <taxon>fabids</taxon>
        <taxon>Fabales</taxon>
        <taxon>Fabaceae</taxon>
        <taxon>Papilionoideae</taxon>
        <taxon>50 kb inversion clade</taxon>
        <taxon>NPAAA clade</taxon>
        <taxon>Hologalegina</taxon>
        <taxon>IRL clade</taxon>
        <taxon>Trifolieae</taxon>
        <taxon>Trifolium</taxon>
    </lineage>
</organism>
<dbReference type="Pfam" id="PF03732">
    <property type="entry name" value="Retrotrans_gag"/>
    <property type="match status" value="1"/>
</dbReference>
<feature type="non-terminal residue" evidence="4">
    <location>
        <position position="414"/>
    </location>
</feature>
<dbReference type="EMBL" id="LXQA010021567">
    <property type="protein sequence ID" value="MCH91968.1"/>
    <property type="molecule type" value="Genomic_DNA"/>
</dbReference>
<feature type="domain" description="Retrotransposon gag" evidence="3">
    <location>
        <begin position="138"/>
        <end position="226"/>
    </location>
</feature>
<dbReference type="PANTHER" id="PTHR33223">
    <property type="entry name" value="CCHC-TYPE DOMAIN-CONTAINING PROTEIN"/>
    <property type="match status" value="1"/>
</dbReference>
<keyword evidence="5" id="KW-1185">Reference proteome</keyword>
<dbReference type="InterPro" id="IPR005162">
    <property type="entry name" value="Retrotrans_gag_dom"/>
</dbReference>
<evidence type="ECO:0000313" key="5">
    <source>
        <dbReference type="Proteomes" id="UP000265520"/>
    </source>
</evidence>
<name>A0A392MZ40_9FABA</name>
<reference evidence="4 5" key="1">
    <citation type="journal article" date="2018" name="Front. Plant Sci.">
        <title>Red Clover (Trifolium pratense) and Zigzag Clover (T. medium) - A Picture of Genomic Similarities and Differences.</title>
        <authorList>
            <person name="Dluhosova J."/>
            <person name="Istvanek J."/>
            <person name="Nedelnik J."/>
            <person name="Repkova J."/>
        </authorList>
    </citation>
    <scope>NUCLEOTIDE SEQUENCE [LARGE SCALE GENOMIC DNA]</scope>
    <source>
        <strain evidence="5">cv. 10/8</strain>
        <tissue evidence="4">Leaf</tissue>
    </source>
</reference>
<keyword evidence="1" id="KW-0175">Coiled coil</keyword>
<dbReference type="AlphaFoldDB" id="A0A392MZ40"/>
<evidence type="ECO:0000256" key="2">
    <source>
        <dbReference type="SAM" id="MobiDB-lite"/>
    </source>
</evidence>
<feature type="coiled-coil region" evidence="1">
    <location>
        <begin position="12"/>
        <end position="39"/>
    </location>
</feature>
<accession>A0A392MZ40</accession>
<dbReference type="PANTHER" id="PTHR33223:SF6">
    <property type="entry name" value="CCHC-TYPE DOMAIN-CONTAINING PROTEIN"/>
    <property type="match status" value="1"/>
</dbReference>
<feature type="compositionally biased region" description="Basic and acidic residues" evidence="2">
    <location>
        <begin position="308"/>
        <end position="326"/>
    </location>
</feature>
<sequence length="414" mass="46823">MPTKKTVTLTAFNKMENRVSNLEVEMTEMRSTLVEVQKSVKEGHATLVAMMEKCLGKRVTEEEERASIITRSTPTKESPEEKIGNSSGSQVDTVTEFRHSAKKVELPPFDGEDPAGWISRAEVYFRVQGTSPEVKVELAQLCMEGHTIHFFNSLVGEDETMTWDSLKEALLERYGGHGDGDVYEQLTELRQTGTVEEYILEFEYLIAQIPKLPEKQFRGYFIHGLKSEIKGKVRSMVALGDVSRLKLLQVARAVEKEVKGYSGSGSHRGLKHGPYRPSQGGKPDWLMIKGREGSSNGGGTRSNFNGPRNDKQTQGDRRRTGPRERGFTHLSYNELMDRKQKGLCFKCGGPFHPMHQCPDKQLRLLVIEDEDEEDGEARVLAVEVEEEEKEEKGEMSVLDLHHIAHENHQTMKFQ</sequence>
<evidence type="ECO:0000313" key="4">
    <source>
        <dbReference type="EMBL" id="MCH91968.1"/>
    </source>
</evidence>
<feature type="region of interest" description="Disordered" evidence="2">
    <location>
        <begin position="260"/>
        <end position="326"/>
    </location>
</feature>
<protein>
    <submittedName>
        <fullName evidence="4">Retrotransposon gag protein</fullName>
    </submittedName>
</protein>